<evidence type="ECO:0000313" key="5">
    <source>
        <dbReference type="WBParaSite" id="ASIM_0000703001-mRNA-1"/>
    </source>
</evidence>
<protein>
    <submittedName>
        <fullName evidence="5">Pepsin-I3 domain-containing protein</fullName>
    </submittedName>
</protein>
<reference evidence="5" key="1">
    <citation type="submission" date="2017-02" db="UniProtKB">
        <authorList>
            <consortium name="WormBaseParasite"/>
        </authorList>
    </citation>
    <scope>IDENTIFICATION</scope>
</reference>
<dbReference type="EMBL" id="UYRR01015402">
    <property type="protein sequence ID" value="VDK27847.1"/>
    <property type="molecule type" value="Genomic_DNA"/>
</dbReference>
<organism evidence="5">
    <name type="scientific">Anisakis simplex</name>
    <name type="common">Herring worm</name>
    <dbReference type="NCBI Taxonomy" id="6269"/>
    <lineage>
        <taxon>Eukaryota</taxon>
        <taxon>Metazoa</taxon>
        <taxon>Ecdysozoa</taxon>
        <taxon>Nematoda</taxon>
        <taxon>Chromadorea</taxon>
        <taxon>Rhabditida</taxon>
        <taxon>Spirurina</taxon>
        <taxon>Ascaridomorpha</taxon>
        <taxon>Ascaridoidea</taxon>
        <taxon>Anisakidae</taxon>
        <taxon>Anisakis</taxon>
        <taxon>Anisakis simplex complex</taxon>
    </lineage>
</organism>
<dbReference type="Pfam" id="PF06394">
    <property type="entry name" value="Pepsin-I3"/>
    <property type="match status" value="1"/>
</dbReference>
<dbReference type="Proteomes" id="UP000267096">
    <property type="component" value="Unassembled WGS sequence"/>
</dbReference>
<evidence type="ECO:0000313" key="3">
    <source>
        <dbReference type="EMBL" id="VDK27847.1"/>
    </source>
</evidence>
<dbReference type="AlphaFoldDB" id="A0A0M3JHB8"/>
<name>A0A0M3JHB8_ANISI</name>
<dbReference type="WBParaSite" id="ASIM_0000703001-mRNA-1">
    <property type="protein sequence ID" value="ASIM_0000703001-mRNA-1"/>
    <property type="gene ID" value="ASIM_0000703001"/>
</dbReference>
<reference evidence="3 4" key="2">
    <citation type="submission" date="2018-11" db="EMBL/GenBank/DDBJ databases">
        <authorList>
            <consortium name="Pathogen Informatics"/>
        </authorList>
    </citation>
    <scope>NUCLEOTIDE SEQUENCE [LARGE SCALE GENOMIC DNA]</scope>
</reference>
<dbReference type="Gene3D" id="3.30.1120.50">
    <property type="entry name" value="Pepsin inhibitor-3"/>
    <property type="match status" value="1"/>
</dbReference>
<sequence length="100" mass="11834">MVEYNGCVVLGNKIYIFEEYLRDTTAEDEKQMAEYREARSNLNDEATASPLPQEEPTKFEGLDLSYGAPPFCYREKKYRDMFEEQRNMLMLMARRAWKTA</sequence>
<proteinExistence type="predicted"/>
<dbReference type="InterPro" id="IPR038412">
    <property type="entry name" value="Pepsin-I3_sf"/>
</dbReference>
<feature type="domain" description="Pepsin inhibitor-3-like repeated" evidence="2">
    <location>
        <begin position="5"/>
        <end position="40"/>
    </location>
</feature>
<dbReference type="InterPro" id="IPR010480">
    <property type="entry name" value="Pepsin-I3"/>
</dbReference>
<keyword evidence="4" id="KW-1185">Reference proteome</keyword>
<evidence type="ECO:0000256" key="1">
    <source>
        <dbReference type="SAM" id="MobiDB-lite"/>
    </source>
</evidence>
<dbReference type="SUPFAM" id="SSF55149">
    <property type="entry name" value="Pepsin inhibitor-3"/>
    <property type="match status" value="1"/>
</dbReference>
<evidence type="ECO:0000259" key="2">
    <source>
        <dbReference type="Pfam" id="PF06394"/>
    </source>
</evidence>
<gene>
    <name evidence="3" type="ORF">ASIM_LOCUS6803</name>
</gene>
<evidence type="ECO:0000313" key="4">
    <source>
        <dbReference type="Proteomes" id="UP000267096"/>
    </source>
</evidence>
<accession>A0A0M3JHB8</accession>
<feature type="region of interest" description="Disordered" evidence="1">
    <location>
        <begin position="36"/>
        <end position="62"/>
    </location>
</feature>